<dbReference type="PANTHER" id="PTHR38776">
    <property type="entry name" value="MLTA-INTERACTING PROTEIN-RELATED"/>
    <property type="match status" value="1"/>
</dbReference>
<dbReference type="GO" id="GO:0009279">
    <property type="term" value="C:cell outer membrane"/>
    <property type="evidence" value="ECO:0007669"/>
    <property type="project" value="UniProtKB-SubCell"/>
</dbReference>
<dbReference type="EMBL" id="FOGS01000014">
    <property type="protein sequence ID" value="SES32545.1"/>
    <property type="molecule type" value="Genomic_DNA"/>
</dbReference>
<feature type="signal peptide" evidence="6">
    <location>
        <begin position="1"/>
        <end position="26"/>
    </location>
</feature>
<evidence type="ECO:0000256" key="1">
    <source>
        <dbReference type="ARBA" id="ARBA00004442"/>
    </source>
</evidence>
<sequence length="254" mass="27536">MSSRLSVMPYFALSTLLMMASGSALAQWQGSVGAGVFSVPEYLGSDENETRGWPSASITYGDTFYASVRDGIGWNLLRHGNWMVSPFITYLPGRDDDGELRGLDKVEDGAAAGVRARYSNGPWGLEAATKVPLGGDVDGYEADLKANWRAMLSEQMAFSIGPELTYSSDDWTRDMFGISPPESARSGLAVYRPNDGYLRYGLNSSLSYYLTRDWSVTGLVGVTRLTGDAADSPIVDDVGDKTQVMGGALINYHF</sequence>
<evidence type="ECO:0000256" key="5">
    <source>
        <dbReference type="ARBA" id="ARBA00023237"/>
    </source>
</evidence>
<feature type="chain" id="PRO_5011577248" evidence="6">
    <location>
        <begin position="27"/>
        <end position="254"/>
    </location>
</feature>
<name>A0A1H9WFD3_9GAMM</name>
<dbReference type="Pfam" id="PF06629">
    <property type="entry name" value="MipA"/>
    <property type="match status" value="1"/>
</dbReference>
<evidence type="ECO:0000256" key="2">
    <source>
        <dbReference type="ARBA" id="ARBA00005722"/>
    </source>
</evidence>
<keyword evidence="8" id="KW-1185">Reference proteome</keyword>
<gene>
    <name evidence="7" type="ORF">SAMN04487958_11476</name>
</gene>
<evidence type="ECO:0000256" key="6">
    <source>
        <dbReference type="SAM" id="SignalP"/>
    </source>
</evidence>
<proteinExistence type="inferred from homology"/>
<keyword evidence="4" id="KW-0472">Membrane</keyword>
<comment type="similarity">
    <text evidence="2">Belongs to the MipA/OmpV family.</text>
</comment>
<evidence type="ECO:0000313" key="7">
    <source>
        <dbReference type="EMBL" id="SES32545.1"/>
    </source>
</evidence>
<dbReference type="Proteomes" id="UP000198505">
    <property type="component" value="Unassembled WGS sequence"/>
</dbReference>
<evidence type="ECO:0000313" key="8">
    <source>
        <dbReference type="Proteomes" id="UP000198505"/>
    </source>
</evidence>
<evidence type="ECO:0000256" key="3">
    <source>
        <dbReference type="ARBA" id="ARBA00022729"/>
    </source>
</evidence>
<accession>A0A1H9WFD3</accession>
<dbReference type="PANTHER" id="PTHR38776:SF1">
    <property type="entry name" value="MLTA-INTERACTING PROTEIN-RELATED"/>
    <property type="match status" value="1"/>
</dbReference>
<evidence type="ECO:0000256" key="4">
    <source>
        <dbReference type="ARBA" id="ARBA00023136"/>
    </source>
</evidence>
<dbReference type="AlphaFoldDB" id="A0A1H9WFD3"/>
<keyword evidence="3 6" id="KW-0732">Signal</keyword>
<comment type="subcellular location">
    <subcellularLocation>
        <location evidence="1">Cell outer membrane</location>
    </subcellularLocation>
</comment>
<protein>
    <submittedName>
        <fullName evidence="7">Outer membrane protein</fullName>
    </submittedName>
</protein>
<dbReference type="InterPro" id="IPR010583">
    <property type="entry name" value="MipA"/>
</dbReference>
<reference evidence="8" key="1">
    <citation type="submission" date="2016-10" db="EMBL/GenBank/DDBJ databases">
        <authorList>
            <person name="Varghese N."/>
            <person name="Submissions S."/>
        </authorList>
    </citation>
    <scope>NUCLEOTIDE SEQUENCE [LARGE SCALE GENOMIC DNA]</scope>
    <source>
        <strain evidence="8">CGMCC 1.6495</strain>
    </source>
</reference>
<organism evidence="7 8">
    <name type="scientific">Vreelandella subterranea</name>
    <dbReference type="NCBI Taxonomy" id="416874"/>
    <lineage>
        <taxon>Bacteria</taxon>
        <taxon>Pseudomonadati</taxon>
        <taxon>Pseudomonadota</taxon>
        <taxon>Gammaproteobacteria</taxon>
        <taxon>Oceanospirillales</taxon>
        <taxon>Halomonadaceae</taxon>
        <taxon>Vreelandella</taxon>
    </lineage>
</organism>
<dbReference type="STRING" id="416874.SAMN04487958_11476"/>
<keyword evidence="5" id="KW-0998">Cell outer membrane</keyword>